<keyword evidence="7 10" id="KW-0443">Lipid metabolism</keyword>
<organism evidence="13 14">
    <name type="scientific">Eiseniibacteriota bacterium</name>
    <dbReference type="NCBI Taxonomy" id="2212470"/>
    <lineage>
        <taxon>Bacteria</taxon>
        <taxon>Candidatus Eiseniibacteriota</taxon>
    </lineage>
</organism>
<feature type="active site" evidence="10">
    <location>
        <position position="119"/>
    </location>
</feature>
<comment type="subcellular location">
    <subcellularLocation>
        <location evidence="10">Cytoplasm</location>
    </subcellularLocation>
</comment>
<dbReference type="GO" id="GO:0006633">
    <property type="term" value="P:fatty acid biosynthetic process"/>
    <property type="evidence" value="ECO:0007669"/>
    <property type="project" value="UniProtKB-UniRule"/>
</dbReference>
<comment type="similarity">
    <text evidence="2 10">Belongs to the thiolase-like superfamily. FabH family.</text>
</comment>
<evidence type="ECO:0000259" key="12">
    <source>
        <dbReference type="Pfam" id="PF08545"/>
    </source>
</evidence>
<keyword evidence="8 10" id="KW-0275">Fatty acid biosynthesis</keyword>
<dbReference type="AlphaFoldDB" id="A0A948RU51"/>
<dbReference type="SUPFAM" id="SSF53901">
    <property type="entry name" value="Thiolase-like"/>
    <property type="match status" value="1"/>
</dbReference>
<feature type="domain" description="Beta-ketoacyl-[acyl-carrier-protein] synthase III C-terminal" evidence="11">
    <location>
        <begin position="243"/>
        <end position="332"/>
    </location>
</feature>
<dbReference type="InterPro" id="IPR004655">
    <property type="entry name" value="FabH"/>
</dbReference>
<dbReference type="EMBL" id="JAHJDP010000032">
    <property type="protein sequence ID" value="MBU2690591.1"/>
    <property type="molecule type" value="Genomic_DNA"/>
</dbReference>
<dbReference type="InterPro" id="IPR016039">
    <property type="entry name" value="Thiolase-like"/>
</dbReference>
<evidence type="ECO:0000256" key="2">
    <source>
        <dbReference type="ARBA" id="ARBA00008642"/>
    </source>
</evidence>
<evidence type="ECO:0000256" key="1">
    <source>
        <dbReference type="ARBA" id="ARBA00005194"/>
    </source>
</evidence>
<dbReference type="InterPro" id="IPR013747">
    <property type="entry name" value="ACP_syn_III_C"/>
</dbReference>
<dbReference type="NCBIfam" id="TIGR00747">
    <property type="entry name" value="fabH"/>
    <property type="match status" value="1"/>
</dbReference>
<comment type="pathway">
    <text evidence="1 10">Lipid metabolism; fatty acid biosynthesis.</text>
</comment>
<accession>A0A948RU51</accession>
<evidence type="ECO:0000256" key="7">
    <source>
        <dbReference type="ARBA" id="ARBA00023098"/>
    </source>
</evidence>
<dbReference type="CDD" id="cd00830">
    <property type="entry name" value="KAS_III"/>
    <property type="match status" value="1"/>
</dbReference>
<dbReference type="InterPro" id="IPR013751">
    <property type="entry name" value="ACP_syn_III_N"/>
</dbReference>
<feature type="active site" evidence="10">
    <location>
        <position position="259"/>
    </location>
</feature>
<feature type="region of interest" description="ACP-binding" evidence="10">
    <location>
        <begin position="260"/>
        <end position="264"/>
    </location>
</feature>
<dbReference type="GO" id="GO:0033818">
    <property type="term" value="F:beta-ketoacyl-acyl-carrier-protein synthase III activity"/>
    <property type="evidence" value="ECO:0007669"/>
    <property type="project" value="UniProtKB-UniRule"/>
</dbReference>
<proteinExistence type="inferred from homology"/>
<keyword evidence="10" id="KW-0511">Multifunctional enzyme</keyword>
<evidence type="ECO:0000256" key="4">
    <source>
        <dbReference type="ARBA" id="ARBA00022516"/>
    </source>
</evidence>
<dbReference type="GO" id="GO:0005737">
    <property type="term" value="C:cytoplasm"/>
    <property type="evidence" value="ECO:0007669"/>
    <property type="project" value="UniProtKB-SubCell"/>
</dbReference>
<keyword evidence="10" id="KW-0012">Acyltransferase</keyword>
<dbReference type="EC" id="2.3.1.180" evidence="3 10"/>
<gene>
    <name evidence="10" type="primary">fabH</name>
    <name evidence="13" type="ORF">KJ970_06645</name>
</gene>
<comment type="subunit">
    <text evidence="10">Homodimer.</text>
</comment>
<dbReference type="PANTHER" id="PTHR43091:SF1">
    <property type="entry name" value="BETA-KETOACYL-[ACYL-CARRIER-PROTEIN] SYNTHASE III, CHLOROPLASTIC"/>
    <property type="match status" value="1"/>
</dbReference>
<protein>
    <recommendedName>
        <fullName evidence="3 10">Beta-ketoacyl-[acyl-carrier-protein] synthase III</fullName>
        <shortName evidence="10">Beta-ketoacyl-ACP synthase III</shortName>
        <shortName evidence="10">KAS III</shortName>
        <ecNumber evidence="3 10">2.3.1.180</ecNumber>
    </recommendedName>
    <alternativeName>
        <fullName evidence="10">3-oxoacyl-[acyl-carrier-protein] synthase 3</fullName>
    </alternativeName>
    <alternativeName>
        <fullName evidence="10">3-oxoacyl-[acyl-carrier-protein] synthase III</fullName>
    </alternativeName>
</protein>
<dbReference type="PANTHER" id="PTHR43091">
    <property type="entry name" value="3-OXOACYL-[ACYL-CARRIER-PROTEIN] SYNTHASE"/>
    <property type="match status" value="1"/>
</dbReference>
<keyword evidence="6 10" id="KW-0276">Fatty acid metabolism</keyword>
<dbReference type="Proteomes" id="UP000777784">
    <property type="component" value="Unassembled WGS sequence"/>
</dbReference>
<sequence>MPAKQPVKNVQIVGTGSYVPERVLTNADLEKIVDTTDEWIVTRTGIHERRISSPEQASSDLAEMASRRALEDAGIDPLELDAIIVATVTPDHFFPNASCLLQYKLGANNALAFDVSAACSGFLYALHVGRCIIMAQEMKTVLVIGVESLSKITDYTDRTTCILFGDGAGAAVLRPGPPETGILGTILGADGSFGPLIQQIAGGSRVPWSQEALDNRLQYLKMRGNEVFKIGVRAMENACRQVLDKTGLTTKDVDILIPHQANIRIIEALAKRLEIAHHKVIINIDHYGNTSAASVAIGLDEGRRSGKIKSGDTVLTVAFGGGVTWASSVIRWA</sequence>
<name>A0A948RU51_UNCEI</name>
<comment type="catalytic activity">
    <reaction evidence="9">
        <text>malonyl-[ACP] + acetyl-CoA + H(+) = 3-oxobutanoyl-[ACP] + CO2 + CoA</text>
        <dbReference type="Rhea" id="RHEA:12080"/>
        <dbReference type="Rhea" id="RHEA-COMP:9623"/>
        <dbReference type="Rhea" id="RHEA-COMP:9625"/>
        <dbReference type="ChEBI" id="CHEBI:15378"/>
        <dbReference type="ChEBI" id="CHEBI:16526"/>
        <dbReference type="ChEBI" id="CHEBI:57287"/>
        <dbReference type="ChEBI" id="CHEBI:57288"/>
        <dbReference type="ChEBI" id="CHEBI:78449"/>
        <dbReference type="ChEBI" id="CHEBI:78450"/>
        <dbReference type="EC" id="2.3.1.180"/>
    </reaction>
    <physiologicalReaction direction="left-to-right" evidence="9">
        <dbReference type="Rhea" id="RHEA:12081"/>
    </physiologicalReaction>
</comment>
<feature type="domain" description="Beta-ketoacyl-[acyl-carrier-protein] synthase III N-terminal" evidence="12">
    <location>
        <begin position="113"/>
        <end position="191"/>
    </location>
</feature>
<keyword evidence="4 10" id="KW-0444">Lipid biosynthesis</keyword>
<dbReference type="HAMAP" id="MF_01815">
    <property type="entry name" value="FabH"/>
    <property type="match status" value="1"/>
</dbReference>
<dbReference type="Pfam" id="PF08541">
    <property type="entry name" value="ACP_syn_III_C"/>
    <property type="match status" value="1"/>
</dbReference>
<evidence type="ECO:0000256" key="5">
    <source>
        <dbReference type="ARBA" id="ARBA00022679"/>
    </source>
</evidence>
<dbReference type="NCBIfam" id="NF006829">
    <property type="entry name" value="PRK09352.1"/>
    <property type="match status" value="1"/>
</dbReference>
<evidence type="ECO:0000256" key="6">
    <source>
        <dbReference type="ARBA" id="ARBA00022832"/>
    </source>
</evidence>
<keyword evidence="5 10" id="KW-0808">Transferase</keyword>
<comment type="domain">
    <text evidence="10">The last Arg residue of the ACP-binding site is essential for the weak association between ACP/AcpP and FabH.</text>
</comment>
<comment type="caution">
    <text evidence="13">The sequence shown here is derived from an EMBL/GenBank/DDBJ whole genome shotgun (WGS) entry which is preliminary data.</text>
</comment>
<feature type="active site" evidence="10">
    <location>
        <position position="289"/>
    </location>
</feature>
<dbReference type="FunFam" id="3.40.47.10:FF:000004">
    <property type="entry name" value="3-oxoacyl-[acyl-carrier-protein] synthase 3"/>
    <property type="match status" value="1"/>
</dbReference>
<dbReference type="Pfam" id="PF08545">
    <property type="entry name" value="ACP_syn_III"/>
    <property type="match status" value="1"/>
</dbReference>
<evidence type="ECO:0000313" key="13">
    <source>
        <dbReference type="EMBL" id="MBU2690591.1"/>
    </source>
</evidence>
<evidence type="ECO:0000256" key="8">
    <source>
        <dbReference type="ARBA" id="ARBA00023160"/>
    </source>
</evidence>
<dbReference type="GO" id="GO:0004315">
    <property type="term" value="F:3-oxoacyl-[acyl-carrier-protein] synthase activity"/>
    <property type="evidence" value="ECO:0007669"/>
    <property type="project" value="InterPro"/>
</dbReference>
<reference evidence="13" key="1">
    <citation type="submission" date="2021-05" db="EMBL/GenBank/DDBJ databases">
        <title>Energy efficiency and biological interactions define the core microbiome of deep oligotrophic groundwater.</title>
        <authorList>
            <person name="Mehrshad M."/>
            <person name="Lopez-Fernandez M."/>
            <person name="Bell E."/>
            <person name="Bernier-Latmani R."/>
            <person name="Bertilsson S."/>
            <person name="Dopson M."/>
        </authorList>
    </citation>
    <scope>NUCLEOTIDE SEQUENCE</scope>
    <source>
        <strain evidence="13">Modern_marine.mb.64</strain>
    </source>
</reference>
<evidence type="ECO:0000256" key="9">
    <source>
        <dbReference type="ARBA" id="ARBA00051096"/>
    </source>
</evidence>
<evidence type="ECO:0000313" key="14">
    <source>
        <dbReference type="Proteomes" id="UP000777784"/>
    </source>
</evidence>
<comment type="function">
    <text evidence="10">Catalyzes the condensation reaction of fatty acid synthesis by the addition to an acyl acceptor of two carbons from malonyl-ACP. Catalyzes the first condensation reaction which initiates fatty acid synthesis and may therefore play a role in governing the total rate of fatty acid production. Possesses both acetoacetyl-ACP synthase and acetyl transacylase activities. Its substrate specificity determines the biosynthesis of branched-chain and/or straight-chain of fatty acids.</text>
</comment>
<evidence type="ECO:0000256" key="10">
    <source>
        <dbReference type="HAMAP-Rule" id="MF_01815"/>
    </source>
</evidence>
<dbReference type="Gene3D" id="3.40.47.10">
    <property type="match status" value="1"/>
</dbReference>
<evidence type="ECO:0000259" key="11">
    <source>
        <dbReference type="Pfam" id="PF08541"/>
    </source>
</evidence>
<keyword evidence="10" id="KW-0963">Cytoplasm</keyword>
<evidence type="ECO:0000256" key="3">
    <source>
        <dbReference type="ARBA" id="ARBA00012333"/>
    </source>
</evidence>